<dbReference type="PROSITE" id="PS50893">
    <property type="entry name" value="ABC_TRANSPORTER_2"/>
    <property type="match status" value="2"/>
</dbReference>
<feature type="transmembrane region" description="Helical" evidence="10">
    <location>
        <begin position="659"/>
        <end position="685"/>
    </location>
</feature>
<feature type="domain" description="ABC transporter" evidence="11">
    <location>
        <begin position="907"/>
        <end position="1154"/>
    </location>
</feature>
<dbReference type="Proteomes" id="UP000247498">
    <property type="component" value="Unassembled WGS sequence"/>
</dbReference>
<feature type="transmembrane region" description="Helical" evidence="10">
    <location>
        <begin position="1389"/>
        <end position="1411"/>
    </location>
</feature>
<feature type="region of interest" description="Disordered" evidence="9">
    <location>
        <begin position="1"/>
        <end position="61"/>
    </location>
</feature>
<evidence type="ECO:0000256" key="8">
    <source>
        <dbReference type="ARBA" id="ARBA00023136"/>
    </source>
</evidence>
<evidence type="ECO:0000256" key="1">
    <source>
        <dbReference type="ARBA" id="ARBA00004141"/>
    </source>
</evidence>
<evidence type="ECO:0000256" key="7">
    <source>
        <dbReference type="ARBA" id="ARBA00022989"/>
    </source>
</evidence>
<dbReference type="GO" id="GO:0140359">
    <property type="term" value="F:ABC-type transporter activity"/>
    <property type="evidence" value="ECO:0007669"/>
    <property type="project" value="InterPro"/>
</dbReference>
<dbReference type="InParanoid" id="A0A2V0P7E5"/>
<dbReference type="Pfam" id="PF19055">
    <property type="entry name" value="ABC2_membrane_7"/>
    <property type="match status" value="1"/>
</dbReference>
<dbReference type="InterPro" id="IPR013525">
    <property type="entry name" value="ABC2_TM"/>
</dbReference>
<keyword evidence="8 10" id="KW-0472">Membrane</keyword>
<reference evidence="12 13" key="1">
    <citation type="journal article" date="2018" name="Sci. Rep.">
        <title>Raphidocelis subcapitata (=Pseudokirchneriella subcapitata) provides an insight into genome evolution and environmental adaptations in the Sphaeropleales.</title>
        <authorList>
            <person name="Suzuki S."/>
            <person name="Yamaguchi H."/>
            <person name="Nakajima N."/>
            <person name="Kawachi M."/>
        </authorList>
    </citation>
    <scope>NUCLEOTIDE SEQUENCE [LARGE SCALE GENOMIC DNA]</scope>
    <source>
        <strain evidence="12 13">NIES-35</strain>
    </source>
</reference>
<feature type="compositionally biased region" description="Pro residues" evidence="9">
    <location>
        <begin position="28"/>
        <end position="42"/>
    </location>
</feature>
<feature type="compositionally biased region" description="Low complexity" evidence="9">
    <location>
        <begin position="15"/>
        <end position="27"/>
    </location>
</feature>
<evidence type="ECO:0000313" key="12">
    <source>
        <dbReference type="EMBL" id="GBF93770.1"/>
    </source>
</evidence>
<comment type="caution">
    <text evidence="12">The sequence shown here is derived from an EMBL/GenBank/DDBJ whole genome shotgun (WGS) entry which is preliminary data.</text>
</comment>
<name>A0A2V0P7E5_9CHLO</name>
<keyword evidence="6" id="KW-0067">ATP-binding</keyword>
<dbReference type="FunFam" id="3.40.50.300:FF:000532">
    <property type="entry name" value="ABC transporter G family member 34"/>
    <property type="match status" value="1"/>
</dbReference>
<dbReference type="STRING" id="307507.A0A2V0P7E5"/>
<organism evidence="12 13">
    <name type="scientific">Raphidocelis subcapitata</name>
    <dbReference type="NCBI Taxonomy" id="307507"/>
    <lineage>
        <taxon>Eukaryota</taxon>
        <taxon>Viridiplantae</taxon>
        <taxon>Chlorophyta</taxon>
        <taxon>core chlorophytes</taxon>
        <taxon>Chlorophyceae</taxon>
        <taxon>CS clade</taxon>
        <taxon>Sphaeropleales</taxon>
        <taxon>Selenastraceae</taxon>
        <taxon>Raphidocelis</taxon>
    </lineage>
</organism>
<feature type="transmembrane region" description="Helical" evidence="10">
    <location>
        <begin position="691"/>
        <end position="712"/>
    </location>
</feature>
<dbReference type="EMBL" id="BDRX01000044">
    <property type="protein sequence ID" value="GBF93770.1"/>
    <property type="molecule type" value="Genomic_DNA"/>
</dbReference>
<proteinExistence type="predicted"/>
<evidence type="ECO:0000313" key="13">
    <source>
        <dbReference type="Proteomes" id="UP000247498"/>
    </source>
</evidence>
<evidence type="ECO:0000256" key="6">
    <source>
        <dbReference type="ARBA" id="ARBA00022840"/>
    </source>
</evidence>
<evidence type="ECO:0000259" key="11">
    <source>
        <dbReference type="PROSITE" id="PS50893"/>
    </source>
</evidence>
<protein>
    <recommendedName>
        <fullName evidence="11">ABC transporter domain-containing protein</fullName>
    </recommendedName>
</protein>
<feature type="transmembrane region" description="Helical" evidence="10">
    <location>
        <begin position="724"/>
        <end position="749"/>
    </location>
</feature>
<feature type="transmembrane region" description="Helical" evidence="10">
    <location>
        <begin position="813"/>
        <end position="840"/>
    </location>
</feature>
<feature type="region of interest" description="Disordered" evidence="9">
    <location>
        <begin position="851"/>
        <end position="870"/>
    </location>
</feature>
<accession>A0A2V0P7E5</accession>
<dbReference type="Pfam" id="PF01061">
    <property type="entry name" value="ABC2_membrane"/>
    <property type="match status" value="2"/>
</dbReference>
<dbReference type="SMART" id="SM00382">
    <property type="entry name" value="AAA"/>
    <property type="match status" value="2"/>
</dbReference>
<keyword evidence="5" id="KW-0547">Nucleotide-binding</keyword>
<feature type="domain" description="ABC transporter" evidence="11">
    <location>
        <begin position="166"/>
        <end position="448"/>
    </location>
</feature>
<feature type="transmembrane region" description="Helical" evidence="10">
    <location>
        <begin position="1418"/>
        <end position="1440"/>
    </location>
</feature>
<keyword evidence="7 10" id="KW-1133">Transmembrane helix</keyword>
<dbReference type="InterPro" id="IPR003593">
    <property type="entry name" value="AAA+_ATPase"/>
</dbReference>
<dbReference type="GO" id="GO:0071944">
    <property type="term" value="C:cell periphery"/>
    <property type="evidence" value="ECO:0007669"/>
    <property type="project" value="UniProtKB-ARBA"/>
</dbReference>
<evidence type="ECO:0000256" key="10">
    <source>
        <dbReference type="SAM" id="Phobius"/>
    </source>
</evidence>
<comment type="subcellular location">
    <subcellularLocation>
        <location evidence="1">Membrane</location>
        <topology evidence="1">Multi-pass membrane protein</topology>
    </subcellularLocation>
</comment>
<dbReference type="GO" id="GO:0016887">
    <property type="term" value="F:ATP hydrolysis activity"/>
    <property type="evidence" value="ECO:0007669"/>
    <property type="project" value="InterPro"/>
</dbReference>
<sequence>MEGDVELAAGGRQQRGPSAAASAAAAPHLPPSPRPPGPPPSPLLRGALGPHTQLPQLPPGVAIPLLREPSESSQLSGASGLGAHALRDTSELIDAACGLPPLREEERRRVMASLLDGGEEALLQRLRFRLDRAGIAIPYQRVCYKGLTVTRRAVVGASAAVPTIGSVLRDAARAVAGRRRGDAITALDGATGVLRPRTMTLLLGPPGSGKTTLLRALTGRLAPDRYTRIEGEVTHNGHALRDLVVQRSSSYVDQVDQHLSTLTVRETLKFAERCLGGSAVAEDLVRGLVEWEAANGVERTKEDEQADALFAHLVVSHHLLMSDYMMEVFGLSRAADTLVGDAMVRGISGGERRRVTTAEMLVGPAQVIALDAISNGLDSAVTLEIMASMRRVAHTLESTVIASLLQPEPAVVALFDDVMLLSEGRVIWHGPAGKALAHFASLGFAHPPDLDAADFLQLVASPRDHGEITSRPASARGTAAAAAAAASGGGGGASGAGSISGLSFARRGSRADGLMTSDQLADKFWASETGQALMVEVEAPQEVPPDLDHARLFTSRYGAPWPTLLAACLSRAATLEWRRNWPAAVVRWLLALVISLVAGSIFWQLPATFEGAVSAMGMLFWVLCFVLVITVPTVEVTYHRRPVVMRQRANHFYAGWMEAVPQVLVNLPILLVDAIAIGTPVYWMVGFHPGAGRFLAFLAVLLGANLAADNFYRLLGAVMPNLNVGVALGVTIYIAMELLAGFTISPAAIPQPWRTVHYLNPLAYAYRAAALNELRSPRWTSQPAPAAFGGPPATLSDALVAFFELGGGGGSGAWVGIGLGVLLAFFAAYVVGSMLAFSLLKPPATKAVKLEEGGPPSAAAGGKGGAGAPAPERDDAFVLDAKALRAAAAADAALQEELAPPIEPVAVAFQDLRYFVPHPKKRGAELELLKGITGSFLPGKLVALMGSSGAGKTTLMDVIACRKTVGRIEGSLSANGAPLHASTFARRAGYVEQSDVHAPLATVGEALRLAARLRLPAAFTAAAREEMVVEVMRLVELDELEGALVGKPGTNGLSTEQRKRLTIGVELVTNPSVLFLDEPSSGLDSRSAAVVMNVVAAVAALGRTVVATIHQPSASIFSLFDELLLLQRGGALVYSGPAAGVVAHLAALPGAPAFEAGRNPASWMLDVVAALSPASGGGGGGVGSVEAKDSGGGAGVSLVRAYADSPLSRAAAARAAAVAAARPEASGGSAAAAAAAAARGDPAITGPRPGVWVQFGQLMRRNLLAYWRDPGHNISRYAITTALAVLIGTVEFGKGREDHLVDARSVQNAMGAMYMLAISLAFEAAYEAQSGMVQERAVYARERASFTYGPGPYLAAQALVEVPYLVPQGAVYTLVLYFLLGLAPTAGSFFFALLVVLASTGCMVLFAQALVHVAPDPYLASLGLSLIGGSLFNVMCGFMAPLPMLPPWWRWFYYLNPLAYCLYAITADQVGGVERLMPSPTEAGVSLPVREYVAAVFGIQRGGAGVFPGAWGAVGMLGALCAGYFAASYLALRFLRHYKR</sequence>
<evidence type="ECO:0000256" key="2">
    <source>
        <dbReference type="ARBA" id="ARBA00022448"/>
    </source>
</evidence>
<evidence type="ECO:0000256" key="3">
    <source>
        <dbReference type="ARBA" id="ARBA00022692"/>
    </source>
</evidence>
<keyword evidence="4" id="KW-0677">Repeat</keyword>
<feature type="transmembrane region" description="Helical" evidence="10">
    <location>
        <begin position="1510"/>
        <end position="1532"/>
    </location>
</feature>
<feature type="transmembrane region" description="Helical" evidence="10">
    <location>
        <begin position="1364"/>
        <end position="1383"/>
    </location>
</feature>
<dbReference type="InterPro" id="IPR027417">
    <property type="entry name" value="P-loop_NTPase"/>
</dbReference>
<dbReference type="PANTHER" id="PTHR19241">
    <property type="entry name" value="ATP-BINDING CASSETTE TRANSPORTER"/>
    <property type="match status" value="1"/>
</dbReference>
<dbReference type="Gene3D" id="3.40.50.300">
    <property type="entry name" value="P-loop containing nucleotide triphosphate hydrolases"/>
    <property type="match status" value="2"/>
</dbReference>
<keyword evidence="13" id="KW-1185">Reference proteome</keyword>
<dbReference type="GO" id="GO:0016020">
    <property type="term" value="C:membrane"/>
    <property type="evidence" value="ECO:0007669"/>
    <property type="project" value="UniProtKB-SubCell"/>
</dbReference>
<evidence type="ECO:0000256" key="9">
    <source>
        <dbReference type="SAM" id="MobiDB-lite"/>
    </source>
</evidence>
<dbReference type="OrthoDB" id="66620at2759"/>
<feature type="transmembrane region" description="Helical" evidence="10">
    <location>
        <begin position="618"/>
        <end position="638"/>
    </location>
</feature>
<evidence type="ECO:0000256" key="4">
    <source>
        <dbReference type="ARBA" id="ARBA00022737"/>
    </source>
</evidence>
<dbReference type="SUPFAM" id="SSF52540">
    <property type="entry name" value="P-loop containing nucleoside triphosphate hydrolases"/>
    <property type="match status" value="2"/>
</dbReference>
<dbReference type="InterPro" id="IPR003439">
    <property type="entry name" value="ABC_transporter-like_ATP-bd"/>
</dbReference>
<dbReference type="GO" id="GO:0005524">
    <property type="term" value="F:ATP binding"/>
    <property type="evidence" value="ECO:0007669"/>
    <property type="project" value="UniProtKB-KW"/>
</dbReference>
<keyword evidence="3 10" id="KW-0812">Transmembrane</keyword>
<gene>
    <name evidence="12" type="ORF">Rsub_06102</name>
</gene>
<evidence type="ECO:0000256" key="5">
    <source>
        <dbReference type="ARBA" id="ARBA00022741"/>
    </source>
</evidence>
<feature type="transmembrane region" description="Helical" evidence="10">
    <location>
        <begin position="585"/>
        <end position="606"/>
    </location>
</feature>
<dbReference type="Pfam" id="PF00005">
    <property type="entry name" value="ABC_tran"/>
    <property type="match status" value="2"/>
</dbReference>
<dbReference type="InterPro" id="IPR043926">
    <property type="entry name" value="ABCG_dom"/>
</dbReference>
<keyword evidence="2" id="KW-0813">Transport</keyword>